<dbReference type="Pfam" id="PF04957">
    <property type="entry name" value="RMF"/>
    <property type="match status" value="1"/>
</dbReference>
<sequence length="337" mass="37369">MNDLVTFKRNLGDLIAKNELALPSNVTSDAFRNAAVIAAQDNPKILTCDQASVFKSIRTLAAAGLVPDGREAALVPFRTKDGEKCQAMPMVFGLIKMVRRSGTVKDIRAHIVYQREVDDGRFTYVVGDDERLEHNPILFGDRGPAVGTYAIATLTDGSKVREFMAAEDVDKVRRAGSSQKVYEKGKRPTVSEQPLGIWKDWSEEMWKKTVIRRLCKRLDMSSEDMRRVMVDEDSIRQIRDITPSDEPKTGFAAKAAAARQQAEEQDQQQDDEGDTIEGQVAGDDSAPEPDPNALEFAEGRTAAEGGEGMDACPYEDGQQRMDWTAGWFEAQSKEEEA</sequence>
<evidence type="ECO:0000256" key="2">
    <source>
        <dbReference type="ARBA" id="ARBA00022845"/>
    </source>
</evidence>
<dbReference type="InterPro" id="IPR023200">
    <property type="entry name" value="RMF_sf"/>
</dbReference>
<comment type="caution">
    <text evidence="4">The sequence shown here is derived from an EMBL/GenBank/DDBJ whole genome shotgun (WGS) entry which is preliminary data.</text>
</comment>
<feature type="compositionally biased region" description="Acidic residues" evidence="3">
    <location>
        <begin position="263"/>
        <end position="275"/>
    </location>
</feature>
<dbReference type="Gene3D" id="1.10.10.620">
    <property type="entry name" value="ribosome modulation factor like domain"/>
    <property type="match status" value="1"/>
</dbReference>
<dbReference type="EMBL" id="WUMU01000016">
    <property type="protein sequence ID" value="MXN19081.1"/>
    <property type="molecule type" value="Genomic_DNA"/>
</dbReference>
<dbReference type="GO" id="GO:0006259">
    <property type="term" value="P:DNA metabolic process"/>
    <property type="evidence" value="ECO:0007669"/>
    <property type="project" value="InterPro"/>
</dbReference>
<proteinExistence type="predicted"/>
<evidence type="ECO:0000313" key="5">
    <source>
        <dbReference type="Proteomes" id="UP000477911"/>
    </source>
</evidence>
<dbReference type="GO" id="GO:0003677">
    <property type="term" value="F:DNA binding"/>
    <property type="evidence" value="ECO:0007669"/>
    <property type="project" value="InterPro"/>
</dbReference>
<dbReference type="AlphaFoldDB" id="A0A6L7G4Z0"/>
<organism evidence="4 5">
    <name type="scientific">Pseudooceanicola albus</name>
    <dbReference type="NCBI Taxonomy" id="2692189"/>
    <lineage>
        <taxon>Bacteria</taxon>
        <taxon>Pseudomonadati</taxon>
        <taxon>Pseudomonadota</taxon>
        <taxon>Alphaproteobacteria</taxon>
        <taxon>Rhodobacterales</taxon>
        <taxon>Paracoccaceae</taxon>
        <taxon>Pseudooceanicola</taxon>
    </lineage>
</organism>
<feature type="region of interest" description="Disordered" evidence="3">
    <location>
        <begin position="238"/>
        <end position="337"/>
    </location>
</feature>
<dbReference type="RefSeq" id="WP_160895199.1">
    <property type="nucleotide sequence ID" value="NZ_WUMU01000016.1"/>
</dbReference>
<dbReference type="NCBIfam" id="NF041886">
    <property type="entry name" value="Rmf_CrpP_fam"/>
    <property type="match status" value="1"/>
</dbReference>
<dbReference type="InterPro" id="IPR007040">
    <property type="entry name" value="Ribosome_modulation_factor"/>
</dbReference>
<name>A0A6L7G4Z0_9RHOB</name>
<evidence type="ECO:0000313" key="4">
    <source>
        <dbReference type="EMBL" id="MXN19081.1"/>
    </source>
</evidence>
<dbReference type="GO" id="GO:0006417">
    <property type="term" value="P:regulation of translation"/>
    <property type="evidence" value="ECO:0007669"/>
    <property type="project" value="UniProtKB-KW"/>
</dbReference>
<dbReference type="Proteomes" id="UP000477911">
    <property type="component" value="Unassembled WGS sequence"/>
</dbReference>
<keyword evidence="1" id="KW-0963">Cytoplasm</keyword>
<keyword evidence="5" id="KW-1185">Reference proteome</keyword>
<accession>A0A6L7G4Z0</accession>
<evidence type="ECO:0008006" key="6">
    <source>
        <dbReference type="Google" id="ProtNLM"/>
    </source>
</evidence>
<evidence type="ECO:0000256" key="3">
    <source>
        <dbReference type="SAM" id="MobiDB-lite"/>
    </source>
</evidence>
<dbReference type="Pfam" id="PF03837">
    <property type="entry name" value="RecT"/>
    <property type="match status" value="1"/>
</dbReference>
<gene>
    <name evidence="4" type="ORF">GR170_14655</name>
</gene>
<evidence type="ECO:0000256" key="1">
    <source>
        <dbReference type="ARBA" id="ARBA00022490"/>
    </source>
</evidence>
<dbReference type="NCBIfam" id="TIGR00616">
    <property type="entry name" value="rect"/>
    <property type="match status" value="1"/>
</dbReference>
<keyword evidence="2" id="KW-0810">Translation regulation</keyword>
<reference evidence="4 5" key="1">
    <citation type="submission" date="2019-12" db="EMBL/GenBank/DDBJ databases">
        <authorList>
            <person name="Li M."/>
        </authorList>
    </citation>
    <scope>NUCLEOTIDE SEQUENCE [LARGE SCALE GENOMIC DNA]</scope>
    <source>
        <strain evidence="4 5">GBMRC 2024</strain>
    </source>
</reference>
<protein>
    <recommendedName>
        <fullName evidence="6">Recombinase RecT</fullName>
    </recommendedName>
</protein>
<dbReference type="InterPro" id="IPR004590">
    <property type="entry name" value="ssDNA_annealing_RecT"/>
</dbReference>
<dbReference type="InterPro" id="IPR018330">
    <property type="entry name" value="RecT_fam"/>
</dbReference>
<feature type="compositionally biased region" description="Low complexity" evidence="3">
    <location>
        <begin position="295"/>
        <end position="304"/>
    </location>
</feature>